<reference evidence="3" key="2">
    <citation type="journal article" date="2007" name="PLoS Biol.">
        <title>Survey sequencing and comparative analysis of the elephant shark (Callorhinchus milii) genome.</title>
        <authorList>
            <person name="Venkatesh B."/>
            <person name="Kirkness E.F."/>
            <person name="Loh Y.H."/>
            <person name="Halpern A.L."/>
            <person name="Lee A.P."/>
            <person name="Johnson J."/>
            <person name="Dandona N."/>
            <person name="Viswanathan L.D."/>
            <person name="Tay A."/>
            <person name="Venter J.C."/>
            <person name="Strausberg R.L."/>
            <person name="Brenner S."/>
        </authorList>
    </citation>
    <scope>NUCLEOTIDE SEQUENCE [LARGE SCALE GENOMIC DNA]</scope>
</reference>
<proteinExistence type="predicted"/>
<dbReference type="Proteomes" id="UP000314986">
    <property type="component" value="Unassembled WGS sequence"/>
</dbReference>
<evidence type="ECO:0000256" key="1">
    <source>
        <dbReference type="SAM" id="MobiDB-lite"/>
    </source>
</evidence>
<protein>
    <submittedName>
        <fullName evidence="2">Uncharacterized protein</fullName>
    </submittedName>
</protein>
<evidence type="ECO:0000313" key="2">
    <source>
        <dbReference type="Ensembl" id="ENSCMIP00000026271.1"/>
    </source>
</evidence>
<name>A0A4W3IFN1_CALMI</name>
<feature type="region of interest" description="Disordered" evidence="1">
    <location>
        <begin position="78"/>
        <end position="128"/>
    </location>
</feature>
<feature type="compositionally biased region" description="Low complexity" evidence="1">
    <location>
        <begin position="84"/>
        <end position="115"/>
    </location>
</feature>
<accession>A0A4W3IFN1</accession>
<dbReference type="GeneTree" id="ENSGT00940000157161"/>
<sequence>IRRRASKNKLKTNKLLNPLVQSLKNAASNTIQDTSSTCDTGEPLPSSQAVQTQQPCSIKSSLSSDNIYSGFISDGSGGTRAGVGSSSLSGAHHSLHHPQPQQSQPTQQQTQTQTQANNSNNKKGTFTDDLHKLVDDWTKETVGATQMKPSLNQLKQNQHRQDLETRQNPSQADVSLEYVTFFHFTHRNPPGGALYYQRCPLHKTLNHLPLC</sequence>
<dbReference type="InParanoid" id="A0A4W3IFN1"/>
<feature type="compositionally biased region" description="Polar residues" evidence="1">
    <location>
        <begin position="143"/>
        <end position="156"/>
    </location>
</feature>
<feature type="region of interest" description="Disordered" evidence="1">
    <location>
        <begin position="27"/>
        <end position="57"/>
    </location>
</feature>
<feature type="region of interest" description="Disordered" evidence="1">
    <location>
        <begin position="143"/>
        <end position="169"/>
    </location>
</feature>
<dbReference type="STRING" id="7868.ENSCMIP00000026271"/>
<reference evidence="2" key="5">
    <citation type="submission" date="2025-09" db="UniProtKB">
        <authorList>
            <consortium name="Ensembl"/>
        </authorList>
    </citation>
    <scope>IDENTIFICATION</scope>
</reference>
<keyword evidence="3" id="KW-1185">Reference proteome</keyword>
<dbReference type="OMA" id="MEVTARW"/>
<organism evidence="2 3">
    <name type="scientific">Callorhinchus milii</name>
    <name type="common">Ghost shark</name>
    <dbReference type="NCBI Taxonomy" id="7868"/>
    <lineage>
        <taxon>Eukaryota</taxon>
        <taxon>Metazoa</taxon>
        <taxon>Chordata</taxon>
        <taxon>Craniata</taxon>
        <taxon>Vertebrata</taxon>
        <taxon>Chondrichthyes</taxon>
        <taxon>Holocephali</taxon>
        <taxon>Chimaeriformes</taxon>
        <taxon>Callorhinchidae</taxon>
        <taxon>Callorhinchus</taxon>
    </lineage>
</organism>
<reference evidence="2" key="4">
    <citation type="submission" date="2025-08" db="UniProtKB">
        <authorList>
            <consortium name="Ensembl"/>
        </authorList>
    </citation>
    <scope>IDENTIFICATION</scope>
</reference>
<evidence type="ECO:0000313" key="3">
    <source>
        <dbReference type="Proteomes" id="UP000314986"/>
    </source>
</evidence>
<reference evidence="3" key="3">
    <citation type="journal article" date="2014" name="Nature">
        <title>Elephant shark genome provides unique insights into gnathostome evolution.</title>
        <authorList>
            <consortium name="International Elephant Shark Genome Sequencing Consortium"/>
            <person name="Venkatesh B."/>
            <person name="Lee A.P."/>
            <person name="Ravi V."/>
            <person name="Maurya A.K."/>
            <person name="Lian M.M."/>
            <person name="Swann J.B."/>
            <person name="Ohta Y."/>
            <person name="Flajnik M.F."/>
            <person name="Sutoh Y."/>
            <person name="Kasahara M."/>
            <person name="Hoon S."/>
            <person name="Gangu V."/>
            <person name="Roy S.W."/>
            <person name="Irimia M."/>
            <person name="Korzh V."/>
            <person name="Kondrychyn I."/>
            <person name="Lim Z.W."/>
            <person name="Tay B.H."/>
            <person name="Tohari S."/>
            <person name="Kong K.W."/>
            <person name="Ho S."/>
            <person name="Lorente-Galdos B."/>
            <person name="Quilez J."/>
            <person name="Marques-Bonet T."/>
            <person name="Raney B.J."/>
            <person name="Ingham P.W."/>
            <person name="Tay A."/>
            <person name="Hillier L.W."/>
            <person name="Minx P."/>
            <person name="Boehm T."/>
            <person name="Wilson R.K."/>
            <person name="Brenner S."/>
            <person name="Warren W.C."/>
        </authorList>
    </citation>
    <scope>NUCLEOTIDE SEQUENCE [LARGE SCALE GENOMIC DNA]</scope>
</reference>
<dbReference type="Ensembl" id="ENSCMIT00000026699.1">
    <property type="protein sequence ID" value="ENSCMIP00000026271.1"/>
    <property type="gene ID" value="ENSCMIG00000011526.1"/>
</dbReference>
<reference evidence="3" key="1">
    <citation type="journal article" date="2006" name="Science">
        <title>Ancient noncoding elements conserved in the human genome.</title>
        <authorList>
            <person name="Venkatesh B."/>
            <person name="Kirkness E.F."/>
            <person name="Loh Y.H."/>
            <person name="Halpern A.L."/>
            <person name="Lee A.P."/>
            <person name="Johnson J."/>
            <person name="Dandona N."/>
            <person name="Viswanathan L.D."/>
            <person name="Tay A."/>
            <person name="Venter J.C."/>
            <person name="Strausberg R.L."/>
            <person name="Brenner S."/>
        </authorList>
    </citation>
    <scope>NUCLEOTIDE SEQUENCE [LARGE SCALE GENOMIC DNA]</scope>
</reference>
<dbReference type="AlphaFoldDB" id="A0A4W3IFN1"/>